<organism evidence="7">
    <name type="scientific">Uncultured Desulfatiglans sp</name>
    <dbReference type="NCBI Taxonomy" id="1748965"/>
    <lineage>
        <taxon>Bacteria</taxon>
        <taxon>Pseudomonadati</taxon>
        <taxon>Thermodesulfobacteriota</taxon>
        <taxon>Desulfobacteria</taxon>
        <taxon>Desulfatiglandales</taxon>
        <taxon>Desulfatiglandaceae</taxon>
        <taxon>Desulfatiglans</taxon>
        <taxon>environmental samples</taxon>
    </lineage>
</organism>
<feature type="domain" description="RNA-binding S4" evidence="6">
    <location>
        <begin position="11"/>
        <end position="69"/>
    </location>
</feature>
<evidence type="ECO:0000256" key="1">
    <source>
        <dbReference type="ARBA" id="ARBA00010876"/>
    </source>
</evidence>
<comment type="catalytic activity">
    <reaction evidence="5">
        <text>a uridine in RNA = a pseudouridine in RNA</text>
        <dbReference type="Rhea" id="RHEA:48348"/>
        <dbReference type="Rhea" id="RHEA-COMP:12068"/>
        <dbReference type="Rhea" id="RHEA-COMP:12069"/>
        <dbReference type="ChEBI" id="CHEBI:65314"/>
        <dbReference type="ChEBI" id="CHEBI:65315"/>
    </reaction>
</comment>
<dbReference type="InterPro" id="IPR006224">
    <property type="entry name" value="PsdUridine_synth_RluA-like_CS"/>
</dbReference>
<dbReference type="CDD" id="cd00165">
    <property type="entry name" value="S4"/>
    <property type="match status" value="1"/>
</dbReference>
<dbReference type="Gene3D" id="3.10.290.10">
    <property type="entry name" value="RNA-binding S4 domain"/>
    <property type="match status" value="1"/>
</dbReference>
<protein>
    <recommendedName>
        <fullName evidence="5">Pseudouridine synthase</fullName>
        <ecNumber evidence="5">5.4.99.-</ecNumber>
    </recommendedName>
</protein>
<dbReference type="Pfam" id="PF00849">
    <property type="entry name" value="PseudoU_synth_2"/>
    <property type="match status" value="1"/>
</dbReference>
<dbReference type="PROSITE" id="PS01129">
    <property type="entry name" value="PSI_RLU"/>
    <property type="match status" value="1"/>
</dbReference>
<dbReference type="EC" id="5.4.99.-" evidence="5"/>
<dbReference type="GO" id="GO:0003723">
    <property type="term" value="F:RNA binding"/>
    <property type="evidence" value="ECO:0007669"/>
    <property type="project" value="UniProtKB-KW"/>
</dbReference>
<dbReference type="GO" id="GO:0120159">
    <property type="term" value="F:rRNA pseudouridine synthase activity"/>
    <property type="evidence" value="ECO:0007669"/>
    <property type="project" value="UniProtKB-ARBA"/>
</dbReference>
<dbReference type="Pfam" id="PF01479">
    <property type="entry name" value="S4"/>
    <property type="match status" value="1"/>
</dbReference>
<keyword evidence="4" id="KW-0694">RNA-binding</keyword>
<gene>
    <name evidence="7" type="ORF">TRIP_B50523</name>
</gene>
<dbReference type="PANTHER" id="PTHR21600">
    <property type="entry name" value="MITOCHONDRIAL RNA PSEUDOURIDINE SYNTHASE"/>
    <property type="match status" value="1"/>
</dbReference>
<keyword evidence="2 5" id="KW-0413">Isomerase</keyword>
<evidence type="ECO:0000256" key="2">
    <source>
        <dbReference type="ARBA" id="ARBA00023235"/>
    </source>
</evidence>
<dbReference type="GO" id="GO:0000455">
    <property type="term" value="P:enzyme-directed rRNA pseudouridine synthesis"/>
    <property type="evidence" value="ECO:0007669"/>
    <property type="project" value="TreeGrafter"/>
</dbReference>
<dbReference type="InterPro" id="IPR006145">
    <property type="entry name" value="PsdUridine_synth_RsuA/RluA"/>
</dbReference>
<dbReference type="InterPro" id="IPR006225">
    <property type="entry name" value="PsdUridine_synth_RluC/D"/>
</dbReference>
<evidence type="ECO:0000256" key="4">
    <source>
        <dbReference type="PROSITE-ProRule" id="PRU00182"/>
    </source>
</evidence>
<dbReference type="CDD" id="cd02869">
    <property type="entry name" value="PseudoU_synth_RluA_like"/>
    <property type="match status" value="1"/>
</dbReference>
<evidence type="ECO:0000313" key="7">
    <source>
        <dbReference type="EMBL" id="VBB47728.1"/>
    </source>
</evidence>
<comment type="function">
    <text evidence="5">Responsible for synthesis of pseudouridine from uracil.</text>
</comment>
<dbReference type="InterPro" id="IPR020103">
    <property type="entry name" value="PsdUridine_synth_cat_dom_sf"/>
</dbReference>
<dbReference type="SUPFAM" id="SSF55174">
    <property type="entry name" value="Alpha-L RNA-binding motif"/>
    <property type="match status" value="1"/>
</dbReference>
<name>A0A653AI66_UNCDX</name>
<reference evidence="7" key="1">
    <citation type="submission" date="2018-07" db="EMBL/GenBank/DDBJ databases">
        <authorList>
            <consortium name="Genoscope - CEA"/>
            <person name="William W."/>
        </authorList>
    </citation>
    <scope>NUCLEOTIDE SEQUENCE</scope>
    <source>
        <strain evidence="7">IK1</strain>
    </source>
</reference>
<dbReference type="SMART" id="SM00363">
    <property type="entry name" value="S4"/>
    <property type="match status" value="1"/>
</dbReference>
<evidence type="ECO:0000256" key="5">
    <source>
        <dbReference type="RuleBase" id="RU362028"/>
    </source>
</evidence>
<accession>A0A653AI66</accession>
<dbReference type="AlphaFoldDB" id="A0A653AI66"/>
<proteinExistence type="inferred from homology"/>
<dbReference type="InterPro" id="IPR002942">
    <property type="entry name" value="S4_RNA-bd"/>
</dbReference>
<dbReference type="InterPro" id="IPR050188">
    <property type="entry name" value="RluA_PseudoU_synthase"/>
</dbReference>
<dbReference type="NCBIfam" id="TIGR00005">
    <property type="entry name" value="rluA_subfam"/>
    <property type="match status" value="1"/>
</dbReference>
<sequence length="318" mass="34847">MCSASTGLGDIRLDVFLSSRFPELSRSRIQTLIKGGKVDINGIPVIKPSQAVRPGDHVSIAIPPPRPLELEPEAIEFGILYEDESLVVLDKPPGLVVHPAPGHDTGTLVHGLLQRCDGLSGIGGTARPGIVHRLDKDTSGVMIVAKTDAAHQILSLQFKNGQIGKEYLALVHGIVQSPSGKIDAAIARHHLKRKEMCVRASGGRRALSLWERREVFPVGCSLLSVKIKTGRTHQIRVHLAHIGHPVVGDSVYGRGIAGWKRIWADRRIDAPVVHRQMLHAFRISFDHPVSRERQLFEAPLPEDMSTVLDVLRSSQLKN</sequence>
<dbReference type="InterPro" id="IPR036986">
    <property type="entry name" value="S4_RNA-bd_sf"/>
</dbReference>
<dbReference type="Gene3D" id="3.30.2350.10">
    <property type="entry name" value="Pseudouridine synthase"/>
    <property type="match status" value="1"/>
</dbReference>
<dbReference type="PANTHER" id="PTHR21600:SF44">
    <property type="entry name" value="RIBOSOMAL LARGE SUBUNIT PSEUDOURIDINE SYNTHASE D"/>
    <property type="match status" value="1"/>
</dbReference>
<evidence type="ECO:0000256" key="3">
    <source>
        <dbReference type="PIRSR" id="PIRSR606225-1"/>
    </source>
</evidence>
<evidence type="ECO:0000259" key="6">
    <source>
        <dbReference type="SMART" id="SM00363"/>
    </source>
</evidence>
<feature type="active site" evidence="3">
    <location>
        <position position="135"/>
    </location>
</feature>
<comment type="similarity">
    <text evidence="1 5">Belongs to the pseudouridine synthase RluA family.</text>
</comment>
<dbReference type="PROSITE" id="PS50889">
    <property type="entry name" value="S4"/>
    <property type="match status" value="1"/>
</dbReference>
<dbReference type="SUPFAM" id="SSF55120">
    <property type="entry name" value="Pseudouridine synthase"/>
    <property type="match status" value="1"/>
</dbReference>
<dbReference type="EMBL" id="UPXX01000032">
    <property type="protein sequence ID" value="VBB47728.1"/>
    <property type="molecule type" value="Genomic_DNA"/>
</dbReference>